<comment type="caution">
    <text evidence="2">The sequence shown here is derived from an EMBL/GenBank/DDBJ whole genome shotgun (WGS) entry which is preliminary data.</text>
</comment>
<dbReference type="AlphaFoldDB" id="A0AAV5URY6"/>
<dbReference type="EMBL" id="BTSY01000001">
    <property type="protein sequence ID" value="GMT09010.1"/>
    <property type="molecule type" value="Genomic_DNA"/>
</dbReference>
<evidence type="ECO:0000313" key="2">
    <source>
        <dbReference type="EMBL" id="GMT09010.1"/>
    </source>
</evidence>
<reference evidence="2" key="1">
    <citation type="submission" date="2023-10" db="EMBL/GenBank/DDBJ databases">
        <title>Genome assembly of Pristionchus species.</title>
        <authorList>
            <person name="Yoshida K."/>
            <person name="Sommer R.J."/>
        </authorList>
    </citation>
    <scope>NUCLEOTIDE SEQUENCE</scope>
    <source>
        <strain evidence="2">RS5133</strain>
    </source>
</reference>
<evidence type="ECO:0000313" key="3">
    <source>
        <dbReference type="Proteomes" id="UP001432322"/>
    </source>
</evidence>
<name>A0AAV5URY6_9BILA</name>
<dbReference type="Proteomes" id="UP001432322">
    <property type="component" value="Unassembled WGS sequence"/>
</dbReference>
<dbReference type="InterPro" id="IPR036770">
    <property type="entry name" value="Ankyrin_rpt-contain_sf"/>
</dbReference>
<dbReference type="InterPro" id="IPR002110">
    <property type="entry name" value="Ankyrin_rpt"/>
</dbReference>
<feature type="repeat" description="ANK" evidence="1">
    <location>
        <begin position="20"/>
        <end position="52"/>
    </location>
</feature>
<keyword evidence="3" id="KW-1185">Reference proteome</keyword>
<dbReference type="Pfam" id="PF00023">
    <property type="entry name" value="Ank"/>
    <property type="match status" value="1"/>
</dbReference>
<proteinExistence type="predicted"/>
<accession>A0AAV5URY6</accession>
<feature type="non-terminal residue" evidence="2">
    <location>
        <position position="1"/>
    </location>
</feature>
<keyword evidence="1" id="KW-0040">ANK repeat</keyword>
<organism evidence="2 3">
    <name type="scientific">Pristionchus fissidentatus</name>
    <dbReference type="NCBI Taxonomy" id="1538716"/>
    <lineage>
        <taxon>Eukaryota</taxon>
        <taxon>Metazoa</taxon>
        <taxon>Ecdysozoa</taxon>
        <taxon>Nematoda</taxon>
        <taxon>Chromadorea</taxon>
        <taxon>Rhabditida</taxon>
        <taxon>Rhabditina</taxon>
        <taxon>Diplogasteromorpha</taxon>
        <taxon>Diplogasteroidea</taxon>
        <taxon>Neodiplogasteridae</taxon>
        <taxon>Pristionchus</taxon>
    </lineage>
</organism>
<evidence type="ECO:0000256" key="1">
    <source>
        <dbReference type="PROSITE-ProRule" id="PRU00023"/>
    </source>
</evidence>
<dbReference type="SMART" id="SM00248">
    <property type="entry name" value="ANK"/>
    <property type="match status" value="1"/>
</dbReference>
<gene>
    <name evidence="2" type="ORF">PFISCL1PPCAC_307</name>
</gene>
<sequence length="119" mass="13522">QVQQFLSEDRVYPHYYHPRNQWTALHFAAHCGYIDIVLQLLQAGFEPAAEGLCRETPYDIASCEGNSEDLTRLLSLLHFDGNFDYRNEMPGDSADDVPSFHCTSRRGSMSSEGYTPPFT</sequence>
<feature type="non-terminal residue" evidence="2">
    <location>
        <position position="119"/>
    </location>
</feature>
<dbReference type="Gene3D" id="1.25.40.20">
    <property type="entry name" value="Ankyrin repeat-containing domain"/>
    <property type="match status" value="1"/>
</dbReference>
<dbReference type="SUPFAM" id="SSF48403">
    <property type="entry name" value="Ankyrin repeat"/>
    <property type="match status" value="1"/>
</dbReference>
<dbReference type="PROSITE" id="PS50088">
    <property type="entry name" value="ANK_REPEAT"/>
    <property type="match status" value="1"/>
</dbReference>
<protein>
    <submittedName>
        <fullName evidence="2">Uncharacterized protein</fullName>
    </submittedName>
</protein>